<keyword evidence="2" id="KW-1185">Reference proteome</keyword>
<reference evidence="2" key="1">
    <citation type="journal article" date="2019" name="Int. J. Syst. Evol. Microbiol.">
        <title>The Global Catalogue of Microorganisms (GCM) 10K type strain sequencing project: providing services to taxonomists for standard genome sequencing and annotation.</title>
        <authorList>
            <consortium name="The Broad Institute Genomics Platform"/>
            <consortium name="The Broad Institute Genome Sequencing Center for Infectious Disease"/>
            <person name="Wu L."/>
            <person name="Ma J."/>
        </authorList>
    </citation>
    <scope>NUCLEOTIDE SEQUENCE [LARGE SCALE GENOMIC DNA]</scope>
    <source>
        <strain evidence="2">JCM 30742</strain>
    </source>
</reference>
<name>A0ABP7C8W2_9MICC</name>
<accession>A0ABP7C8W2</accession>
<evidence type="ECO:0000313" key="1">
    <source>
        <dbReference type="EMBL" id="GAA3683819.1"/>
    </source>
</evidence>
<evidence type="ECO:0000313" key="2">
    <source>
        <dbReference type="Proteomes" id="UP001500752"/>
    </source>
</evidence>
<protein>
    <submittedName>
        <fullName evidence="1">Uncharacterized protein</fullName>
    </submittedName>
</protein>
<organism evidence="1 2">
    <name type="scientific">Arthrobacter ginkgonis</name>
    <dbReference type="NCBI Taxonomy" id="1630594"/>
    <lineage>
        <taxon>Bacteria</taxon>
        <taxon>Bacillati</taxon>
        <taxon>Actinomycetota</taxon>
        <taxon>Actinomycetes</taxon>
        <taxon>Micrococcales</taxon>
        <taxon>Micrococcaceae</taxon>
        <taxon>Arthrobacter</taxon>
    </lineage>
</organism>
<comment type="caution">
    <text evidence="1">The sequence shown here is derived from an EMBL/GenBank/DDBJ whole genome shotgun (WGS) entry which is preliminary data.</text>
</comment>
<dbReference type="EMBL" id="BAABEO010000013">
    <property type="protein sequence ID" value="GAA3683819.1"/>
    <property type="molecule type" value="Genomic_DNA"/>
</dbReference>
<dbReference type="Proteomes" id="UP001500752">
    <property type="component" value="Unassembled WGS sequence"/>
</dbReference>
<gene>
    <name evidence="1" type="ORF">GCM10023081_22000</name>
</gene>
<sequence>MHLKLFDEALPDGRLNQARVVLHGLPTVSLRYATAGRPERRYHWPAPPNHTFACPRTAKSV</sequence>
<proteinExistence type="predicted"/>